<name>A0A7M7HIS9_STRPU</name>
<protein>
    <recommendedName>
        <fullName evidence="4">Death domain-containing protein</fullName>
    </recommendedName>
</protein>
<keyword evidence="3" id="KW-1185">Reference proteome</keyword>
<sequence length="147" mass="16551">MVGITDTNDGKILENTGYLYNEIATNYPSNNYTQLCNELGVRFAESQSILQRHLLNSKKALKEVFNIWEAKGNAKGNATRAKLESALKKAETGALCSIVAKHFANVEVHEEEEESDESDEDEVREEEEESDEDESEEEEEEDSDEGD</sequence>
<dbReference type="InterPro" id="IPR011029">
    <property type="entry name" value="DEATH-like_dom_sf"/>
</dbReference>
<dbReference type="AlphaFoldDB" id="A0A7M7HIS9"/>
<organism evidence="2 3">
    <name type="scientific">Strongylocentrotus purpuratus</name>
    <name type="common">Purple sea urchin</name>
    <dbReference type="NCBI Taxonomy" id="7668"/>
    <lineage>
        <taxon>Eukaryota</taxon>
        <taxon>Metazoa</taxon>
        <taxon>Echinodermata</taxon>
        <taxon>Eleutherozoa</taxon>
        <taxon>Echinozoa</taxon>
        <taxon>Echinoidea</taxon>
        <taxon>Euechinoidea</taxon>
        <taxon>Echinacea</taxon>
        <taxon>Camarodonta</taxon>
        <taxon>Echinidea</taxon>
        <taxon>Strongylocentrotidae</taxon>
        <taxon>Strongylocentrotus</taxon>
    </lineage>
</organism>
<proteinExistence type="predicted"/>
<dbReference type="CDD" id="cd01670">
    <property type="entry name" value="Death"/>
    <property type="match status" value="1"/>
</dbReference>
<dbReference type="InParanoid" id="A0A7M7HIS9"/>
<evidence type="ECO:0008006" key="4">
    <source>
        <dbReference type="Google" id="ProtNLM"/>
    </source>
</evidence>
<evidence type="ECO:0000313" key="3">
    <source>
        <dbReference type="Proteomes" id="UP000007110"/>
    </source>
</evidence>
<reference evidence="3" key="1">
    <citation type="submission" date="2015-02" db="EMBL/GenBank/DDBJ databases">
        <title>Genome sequencing for Strongylocentrotus purpuratus.</title>
        <authorList>
            <person name="Murali S."/>
            <person name="Liu Y."/>
            <person name="Vee V."/>
            <person name="English A."/>
            <person name="Wang M."/>
            <person name="Skinner E."/>
            <person name="Han Y."/>
            <person name="Muzny D.M."/>
            <person name="Worley K.C."/>
            <person name="Gibbs R.A."/>
        </authorList>
    </citation>
    <scope>NUCLEOTIDE SEQUENCE</scope>
</reference>
<dbReference type="EnsemblMetazoa" id="XM_011662446">
    <property type="protein sequence ID" value="XP_011660748"/>
    <property type="gene ID" value="LOC100892354"/>
</dbReference>
<dbReference type="KEGG" id="spu:100892354"/>
<dbReference type="RefSeq" id="XP_011660748.2">
    <property type="nucleotide sequence ID" value="XM_011662446.2"/>
</dbReference>
<evidence type="ECO:0000313" key="2">
    <source>
        <dbReference type="EnsemblMetazoa" id="XP_011660748"/>
    </source>
</evidence>
<accession>A0A7M7HIS9</accession>
<feature type="region of interest" description="Disordered" evidence="1">
    <location>
        <begin position="106"/>
        <end position="147"/>
    </location>
</feature>
<dbReference type="GeneID" id="100892354"/>
<evidence type="ECO:0000256" key="1">
    <source>
        <dbReference type="SAM" id="MobiDB-lite"/>
    </source>
</evidence>
<reference evidence="2" key="2">
    <citation type="submission" date="2021-01" db="UniProtKB">
        <authorList>
            <consortium name="EnsemblMetazoa"/>
        </authorList>
    </citation>
    <scope>IDENTIFICATION</scope>
</reference>
<dbReference type="Proteomes" id="UP000007110">
    <property type="component" value="Unassembled WGS sequence"/>
</dbReference>
<dbReference type="Gene3D" id="1.10.533.10">
    <property type="entry name" value="Death Domain, Fas"/>
    <property type="match status" value="1"/>
</dbReference>
<feature type="compositionally biased region" description="Acidic residues" evidence="1">
    <location>
        <begin position="109"/>
        <end position="147"/>
    </location>
</feature>